<feature type="transmembrane region" description="Helical" evidence="7">
    <location>
        <begin position="272"/>
        <end position="292"/>
    </location>
</feature>
<reference evidence="9" key="1">
    <citation type="journal article" date="2019" name="Int. J. Syst. Evol. Microbiol.">
        <title>The Global Catalogue of Microorganisms (GCM) 10K type strain sequencing project: providing services to taxonomists for standard genome sequencing and annotation.</title>
        <authorList>
            <consortium name="The Broad Institute Genomics Platform"/>
            <consortium name="The Broad Institute Genome Sequencing Center for Infectious Disease"/>
            <person name="Wu L."/>
            <person name="Ma J."/>
        </authorList>
    </citation>
    <scope>NUCLEOTIDE SEQUENCE [LARGE SCALE GENOMIC DNA]</scope>
    <source>
        <strain evidence="9">CGMCC 4.1641</strain>
    </source>
</reference>
<keyword evidence="5 7" id="KW-1133">Transmembrane helix</keyword>
<organism evidence="8 9">
    <name type="scientific">Cohnella boryungensis</name>
    <dbReference type="NCBI Taxonomy" id="768479"/>
    <lineage>
        <taxon>Bacteria</taxon>
        <taxon>Bacillati</taxon>
        <taxon>Bacillota</taxon>
        <taxon>Bacilli</taxon>
        <taxon>Bacillales</taxon>
        <taxon>Paenibacillaceae</taxon>
        <taxon>Cohnella</taxon>
    </lineage>
</organism>
<dbReference type="Pfam" id="PF07690">
    <property type="entry name" value="MFS_1"/>
    <property type="match status" value="1"/>
</dbReference>
<evidence type="ECO:0000256" key="5">
    <source>
        <dbReference type="ARBA" id="ARBA00022989"/>
    </source>
</evidence>
<name>A0ABV8SHH1_9BACL</name>
<keyword evidence="6 7" id="KW-0472">Membrane</keyword>
<dbReference type="InterPro" id="IPR011701">
    <property type="entry name" value="MFS"/>
</dbReference>
<dbReference type="EMBL" id="JBHSED010000040">
    <property type="protein sequence ID" value="MFC4305864.1"/>
    <property type="molecule type" value="Genomic_DNA"/>
</dbReference>
<comment type="caution">
    <text evidence="8">The sequence shown here is derived from an EMBL/GenBank/DDBJ whole genome shotgun (WGS) entry which is preliminary data.</text>
</comment>
<keyword evidence="3" id="KW-1003">Cell membrane</keyword>
<evidence type="ECO:0000256" key="1">
    <source>
        <dbReference type="ARBA" id="ARBA00004651"/>
    </source>
</evidence>
<dbReference type="CDD" id="cd06173">
    <property type="entry name" value="MFS_MefA_like"/>
    <property type="match status" value="1"/>
</dbReference>
<evidence type="ECO:0000256" key="2">
    <source>
        <dbReference type="ARBA" id="ARBA00022448"/>
    </source>
</evidence>
<dbReference type="InterPro" id="IPR036259">
    <property type="entry name" value="MFS_trans_sf"/>
</dbReference>
<accession>A0ABV8SHH1</accession>
<evidence type="ECO:0000256" key="7">
    <source>
        <dbReference type="SAM" id="Phobius"/>
    </source>
</evidence>
<evidence type="ECO:0000256" key="6">
    <source>
        <dbReference type="ARBA" id="ARBA00023136"/>
    </source>
</evidence>
<evidence type="ECO:0000313" key="8">
    <source>
        <dbReference type="EMBL" id="MFC4305864.1"/>
    </source>
</evidence>
<evidence type="ECO:0000256" key="4">
    <source>
        <dbReference type="ARBA" id="ARBA00022692"/>
    </source>
</evidence>
<keyword evidence="4 7" id="KW-0812">Transmembrane</keyword>
<feature type="transmembrane region" description="Helical" evidence="7">
    <location>
        <begin position="329"/>
        <end position="349"/>
    </location>
</feature>
<proteinExistence type="predicted"/>
<keyword evidence="9" id="KW-1185">Reference proteome</keyword>
<gene>
    <name evidence="8" type="ORF">ACFO1S_20750</name>
</gene>
<dbReference type="Proteomes" id="UP001595755">
    <property type="component" value="Unassembled WGS sequence"/>
</dbReference>
<feature type="transmembrane region" description="Helical" evidence="7">
    <location>
        <begin position="20"/>
        <end position="42"/>
    </location>
</feature>
<comment type="subcellular location">
    <subcellularLocation>
        <location evidence="1">Cell membrane</location>
        <topology evidence="1">Multi-pass membrane protein</topology>
    </subcellularLocation>
</comment>
<dbReference type="PANTHER" id="PTHR43266">
    <property type="entry name" value="MACROLIDE-EFFLUX PROTEIN"/>
    <property type="match status" value="1"/>
</dbReference>
<keyword evidence="2" id="KW-0813">Transport</keyword>
<dbReference type="Gene3D" id="1.20.1250.20">
    <property type="entry name" value="MFS general substrate transporter like domains"/>
    <property type="match status" value="1"/>
</dbReference>
<sequence length="426" mass="46787">MERSINMLSRLRRVVAPGGFLGNPFIRVILVSNLFLQIGIWIRNFAVLLFVMEKTNNDSVAVSWLYVAEFTPILVFSVIGGAFADRWRPKKTMVICDLLSALSIFLILLALAGASWKAIFFTTFLSAILSQFSQPSGMKLFKQHVPEDQLQTGMALYQATISIFMIGGPAIGTLVFKSYGIYVSIALVGICFLISAALLLRLPADRSVEKNKQEANIWLELRDGFRYVVKRPILRLMGIAFGLGGIAVGLTQSLGIFIVVDRLHLDKEFYQWFAVVNVVAMVVGGAFVVGVSKKITPQVILAIGNLFCAITSIAIGLTTLLFWSLFFHFIRGFVLPFVQVGINTIVLKASEEAFVGRVNGIFGPIYMGMLVLMTSLSGWLNTFIPLAGMFIFSGIVFLVATGIISLMFRIKLSETRDTGAASSMSA</sequence>
<feature type="transmembrane region" description="Helical" evidence="7">
    <location>
        <begin position="236"/>
        <end position="260"/>
    </location>
</feature>
<evidence type="ECO:0000313" key="9">
    <source>
        <dbReference type="Proteomes" id="UP001595755"/>
    </source>
</evidence>
<dbReference type="RefSeq" id="WP_378127468.1">
    <property type="nucleotide sequence ID" value="NZ_JBHSED010000040.1"/>
</dbReference>
<dbReference type="PANTHER" id="PTHR43266:SF8">
    <property type="entry name" value="MACROLIDE-EFFLUX PROTEIN"/>
    <property type="match status" value="1"/>
</dbReference>
<feature type="transmembrane region" description="Helical" evidence="7">
    <location>
        <begin position="62"/>
        <end position="82"/>
    </location>
</feature>
<evidence type="ECO:0000256" key="3">
    <source>
        <dbReference type="ARBA" id="ARBA00022475"/>
    </source>
</evidence>
<feature type="transmembrane region" description="Helical" evidence="7">
    <location>
        <begin position="94"/>
        <end position="112"/>
    </location>
</feature>
<feature type="transmembrane region" description="Helical" evidence="7">
    <location>
        <begin position="118"/>
        <end position="134"/>
    </location>
</feature>
<feature type="transmembrane region" description="Helical" evidence="7">
    <location>
        <begin position="361"/>
        <end position="380"/>
    </location>
</feature>
<protein>
    <submittedName>
        <fullName evidence="8">MFS transporter</fullName>
    </submittedName>
</protein>
<feature type="transmembrane region" description="Helical" evidence="7">
    <location>
        <begin position="386"/>
        <end position="408"/>
    </location>
</feature>
<dbReference type="SUPFAM" id="SSF103473">
    <property type="entry name" value="MFS general substrate transporter"/>
    <property type="match status" value="1"/>
</dbReference>
<feature type="transmembrane region" description="Helical" evidence="7">
    <location>
        <begin position="155"/>
        <end position="175"/>
    </location>
</feature>
<feature type="transmembrane region" description="Helical" evidence="7">
    <location>
        <begin position="299"/>
        <end position="323"/>
    </location>
</feature>
<feature type="transmembrane region" description="Helical" evidence="7">
    <location>
        <begin position="181"/>
        <end position="202"/>
    </location>
</feature>